<dbReference type="EMBL" id="CM042882">
    <property type="protein sequence ID" value="KAI4380817.1"/>
    <property type="molecule type" value="Genomic_DNA"/>
</dbReference>
<proteinExistence type="predicted"/>
<sequence>MTGKRSRSLIGKLSGILTPLGGSRTGLSDALPDSGTRSPRPVPGQFDPGAVGLGIAAVLGNSPAKNVALFRPVDVRRKERPKENYANGEVLPRRPSPKRRIGGDAFPLLGFLSSCDLCGKKLHGMDVYMYRGEKAFCSSDCRSNHMMNDERKDQNCRSETPKAVDLSPCPPYAQDQIFSAGILAI</sequence>
<protein>
    <submittedName>
        <fullName evidence="1">Uncharacterized protein</fullName>
    </submittedName>
</protein>
<comment type="caution">
    <text evidence="1">The sequence shown here is derived from an EMBL/GenBank/DDBJ whole genome shotgun (WGS) entry which is preliminary data.</text>
</comment>
<name>A0ACB9RPA4_9MYRT</name>
<keyword evidence="2" id="KW-1185">Reference proteome</keyword>
<gene>
    <name evidence="1" type="ORF">MLD38_006963</name>
</gene>
<dbReference type="Proteomes" id="UP001057402">
    <property type="component" value="Chromosome 3"/>
</dbReference>
<evidence type="ECO:0000313" key="1">
    <source>
        <dbReference type="EMBL" id="KAI4380817.1"/>
    </source>
</evidence>
<organism evidence="1 2">
    <name type="scientific">Melastoma candidum</name>
    <dbReference type="NCBI Taxonomy" id="119954"/>
    <lineage>
        <taxon>Eukaryota</taxon>
        <taxon>Viridiplantae</taxon>
        <taxon>Streptophyta</taxon>
        <taxon>Embryophyta</taxon>
        <taxon>Tracheophyta</taxon>
        <taxon>Spermatophyta</taxon>
        <taxon>Magnoliopsida</taxon>
        <taxon>eudicotyledons</taxon>
        <taxon>Gunneridae</taxon>
        <taxon>Pentapetalae</taxon>
        <taxon>rosids</taxon>
        <taxon>malvids</taxon>
        <taxon>Myrtales</taxon>
        <taxon>Melastomataceae</taxon>
        <taxon>Melastomatoideae</taxon>
        <taxon>Melastomateae</taxon>
        <taxon>Melastoma</taxon>
    </lineage>
</organism>
<evidence type="ECO:0000313" key="2">
    <source>
        <dbReference type="Proteomes" id="UP001057402"/>
    </source>
</evidence>
<accession>A0ACB9RPA4</accession>
<reference evidence="2" key="1">
    <citation type="journal article" date="2023" name="Front. Plant Sci.">
        <title>Chromosomal-level genome assembly of Melastoma candidum provides insights into trichome evolution.</title>
        <authorList>
            <person name="Zhong Y."/>
            <person name="Wu W."/>
            <person name="Sun C."/>
            <person name="Zou P."/>
            <person name="Liu Y."/>
            <person name="Dai S."/>
            <person name="Zhou R."/>
        </authorList>
    </citation>
    <scope>NUCLEOTIDE SEQUENCE [LARGE SCALE GENOMIC DNA]</scope>
</reference>